<proteinExistence type="inferred from homology"/>
<dbReference type="InterPro" id="IPR005814">
    <property type="entry name" value="Aminotrans_3"/>
</dbReference>
<dbReference type="InterPro" id="IPR015424">
    <property type="entry name" value="PyrdxlP-dep_Trfase"/>
</dbReference>
<protein>
    <submittedName>
        <fullName evidence="5">Class III aminotransferase</fullName>
    </submittedName>
</protein>
<dbReference type="PANTHER" id="PTHR45688">
    <property type="match status" value="1"/>
</dbReference>
<dbReference type="EMBL" id="FCOE02000003">
    <property type="protein sequence ID" value="SAK48181.1"/>
    <property type="molecule type" value="Genomic_DNA"/>
</dbReference>
<dbReference type="Proteomes" id="UP000054911">
    <property type="component" value="Unassembled WGS sequence"/>
</dbReference>
<dbReference type="Gene3D" id="3.90.1150.10">
    <property type="entry name" value="Aspartate Aminotransferase, domain 1"/>
    <property type="match status" value="1"/>
</dbReference>
<dbReference type="PANTHER" id="PTHR45688:SF13">
    <property type="entry name" value="ALANINE--GLYOXYLATE AMINOTRANSFERASE 2-LIKE"/>
    <property type="match status" value="1"/>
</dbReference>
<dbReference type="AlphaFoldDB" id="A0A157ZRP8"/>
<evidence type="ECO:0000256" key="1">
    <source>
        <dbReference type="ARBA" id="ARBA00001933"/>
    </source>
</evidence>
<organism evidence="5 6">
    <name type="scientific">Caballeronia pedi</name>
    <dbReference type="NCBI Taxonomy" id="1777141"/>
    <lineage>
        <taxon>Bacteria</taxon>
        <taxon>Pseudomonadati</taxon>
        <taxon>Pseudomonadota</taxon>
        <taxon>Betaproteobacteria</taxon>
        <taxon>Burkholderiales</taxon>
        <taxon>Burkholderiaceae</taxon>
        <taxon>Caballeronia</taxon>
    </lineage>
</organism>
<evidence type="ECO:0000256" key="4">
    <source>
        <dbReference type="RuleBase" id="RU003560"/>
    </source>
</evidence>
<evidence type="ECO:0000313" key="6">
    <source>
        <dbReference type="Proteomes" id="UP000054911"/>
    </source>
</evidence>
<comment type="caution">
    <text evidence="5">The sequence shown here is derived from an EMBL/GenBank/DDBJ whole genome shotgun (WGS) entry which is preliminary data.</text>
</comment>
<dbReference type="OrthoDB" id="3398487at2"/>
<dbReference type="GO" id="GO:0008483">
    <property type="term" value="F:transaminase activity"/>
    <property type="evidence" value="ECO:0007669"/>
    <property type="project" value="UniProtKB-KW"/>
</dbReference>
<keyword evidence="6" id="KW-1185">Reference proteome</keyword>
<evidence type="ECO:0000256" key="2">
    <source>
        <dbReference type="ARBA" id="ARBA00008954"/>
    </source>
</evidence>
<comment type="cofactor">
    <cofactor evidence="1">
        <name>pyridoxal 5'-phosphate</name>
        <dbReference type="ChEBI" id="CHEBI:597326"/>
    </cofactor>
</comment>
<dbReference type="InterPro" id="IPR015421">
    <property type="entry name" value="PyrdxlP-dep_Trfase_major"/>
</dbReference>
<dbReference type="InterPro" id="IPR049704">
    <property type="entry name" value="Aminotrans_3_PPA_site"/>
</dbReference>
<comment type="similarity">
    <text evidence="2 4">Belongs to the class-III pyridoxal-phosphate-dependent aminotransferase family.</text>
</comment>
<evidence type="ECO:0000313" key="5">
    <source>
        <dbReference type="EMBL" id="SAK48181.1"/>
    </source>
</evidence>
<accession>A0A157ZRP8</accession>
<gene>
    <name evidence="5" type="ORF">AWB80_01191</name>
</gene>
<dbReference type="InterPro" id="IPR015422">
    <property type="entry name" value="PyrdxlP-dep_Trfase_small"/>
</dbReference>
<keyword evidence="5" id="KW-0808">Transferase</keyword>
<dbReference type="RefSeq" id="WP_061173737.1">
    <property type="nucleotide sequence ID" value="NZ_FCOE02000003.1"/>
</dbReference>
<keyword evidence="5" id="KW-0032">Aminotransferase</keyword>
<dbReference type="PROSITE" id="PS00600">
    <property type="entry name" value="AA_TRANSFER_CLASS_3"/>
    <property type="match status" value="1"/>
</dbReference>
<reference evidence="5" key="1">
    <citation type="submission" date="2016-01" db="EMBL/GenBank/DDBJ databases">
        <authorList>
            <person name="Peeters C."/>
        </authorList>
    </citation>
    <scope>NUCLEOTIDE SEQUENCE [LARGE SCALE GENOMIC DNA]</scope>
    <source>
        <strain evidence="5">LMG 29323</strain>
    </source>
</reference>
<dbReference type="Pfam" id="PF00202">
    <property type="entry name" value="Aminotran_3"/>
    <property type="match status" value="1"/>
</dbReference>
<keyword evidence="3 4" id="KW-0663">Pyridoxal phosphate</keyword>
<dbReference type="CDD" id="cd00610">
    <property type="entry name" value="OAT_like"/>
    <property type="match status" value="1"/>
</dbReference>
<name>A0A157ZRP8_9BURK</name>
<dbReference type="Gene3D" id="3.40.640.10">
    <property type="entry name" value="Type I PLP-dependent aspartate aminotransferase-like (Major domain)"/>
    <property type="match status" value="1"/>
</dbReference>
<evidence type="ECO:0000256" key="3">
    <source>
        <dbReference type="ARBA" id="ARBA00022898"/>
    </source>
</evidence>
<sequence>MVKPLMVNAFNPAKAENLNADLRALLARRQRVLGPSYKLFYEEPIHLVRAEGVYMYDSQGNRYLDVYNNVPSVGHCHPHVVEAITKQVATLNTHTRYLHELILTYAEKLIGTFPSELSNVMFTCTGSETSDLALRVARNFTGGTGVIVTETAYHGITSAVSEISPSLGDNVPLGQHVRTVPAPDPLRGGGEDVGATFAKNVQAAIDDLNRHGIRVAALIVDTIFSSDGVYADPAGFLAPAVEAVRRAGGVFIADEVQPGFGRTGDAMWGFMRHGVVADLVIMGKPMGNGLPIAGLIAKPEVLQDFALKARYFNTFGGNPVCCAAGLAVLEVMEREQLMQNAKTTGSYMKQGLAELSKRYPSIGQVRGAGFFMGVDLVKDRETQEPDPDFAIRLVNGLRKRFVLIGASGPEGHVLKIRPPLPFSRENADQFLNAMEDTIREESARL</sequence>
<dbReference type="PIRSF" id="PIRSF000521">
    <property type="entry name" value="Transaminase_4ab_Lys_Orn"/>
    <property type="match status" value="1"/>
</dbReference>
<dbReference type="STRING" id="1777141.AWB80_01191"/>
<dbReference type="SUPFAM" id="SSF53383">
    <property type="entry name" value="PLP-dependent transferases"/>
    <property type="match status" value="1"/>
</dbReference>
<dbReference type="GO" id="GO:0030170">
    <property type="term" value="F:pyridoxal phosphate binding"/>
    <property type="evidence" value="ECO:0007669"/>
    <property type="project" value="InterPro"/>
</dbReference>